<proteinExistence type="predicted"/>
<dbReference type="RefSeq" id="WP_129184345.1">
    <property type="nucleotide sequence ID" value="NZ_JAGIOG010000001.1"/>
</dbReference>
<keyword evidence="1" id="KW-0812">Transmembrane</keyword>
<dbReference type="AlphaFoldDB" id="A0A641AN71"/>
<keyword evidence="1" id="KW-1133">Transmembrane helix</keyword>
<comment type="caution">
    <text evidence="2">The sequence shown here is derived from an EMBL/GenBank/DDBJ whole genome shotgun (WGS) entry which is preliminary data.</text>
</comment>
<dbReference type="Proteomes" id="UP001515100">
    <property type="component" value="Unassembled WGS sequence"/>
</dbReference>
<feature type="transmembrane region" description="Helical" evidence="1">
    <location>
        <begin position="15"/>
        <end position="36"/>
    </location>
</feature>
<gene>
    <name evidence="2" type="ORF">ESP62_013145</name>
</gene>
<evidence type="ECO:0008006" key="4">
    <source>
        <dbReference type="Google" id="ProtNLM"/>
    </source>
</evidence>
<sequence length="193" mass="20674">MLEQPDTGLGYWLELLAQGSLAALVGLAGALLVFTLTRRGEAKDSRLEADAVDNRARLARVSESIAAVVSAGYAAVRVIREPGTSAEDKRAAAEPYRESLTLFVVREIGDHPHVAGWVSLQGQRFAGYKGDTLKDGSKASKHIAQMIAALSRWRAQGAEDAAFEKKTPDVEDYVLKVLGLYQEPPAAEPLSGG</sequence>
<reference evidence="2" key="1">
    <citation type="submission" date="2019-09" db="EMBL/GenBank/DDBJ databases">
        <authorList>
            <person name="Li J."/>
        </authorList>
    </citation>
    <scope>NUCLEOTIDE SEQUENCE [LARGE SCALE GENOMIC DNA]</scope>
    <source>
        <strain evidence="2">NRBC 14897</strain>
    </source>
</reference>
<name>A0A641AN71_9ACTN</name>
<protein>
    <recommendedName>
        <fullName evidence="4">DUF4760 domain-containing protein</fullName>
    </recommendedName>
</protein>
<evidence type="ECO:0000313" key="3">
    <source>
        <dbReference type="Proteomes" id="UP001515100"/>
    </source>
</evidence>
<dbReference type="EMBL" id="SDPP02000003">
    <property type="protein sequence ID" value="KAA1376374.1"/>
    <property type="molecule type" value="Genomic_DNA"/>
</dbReference>
<accession>A0A641AN71</accession>
<evidence type="ECO:0000313" key="2">
    <source>
        <dbReference type="EMBL" id="KAA1376374.1"/>
    </source>
</evidence>
<keyword evidence="3" id="KW-1185">Reference proteome</keyword>
<evidence type="ECO:0000256" key="1">
    <source>
        <dbReference type="SAM" id="Phobius"/>
    </source>
</evidence>
<organism evidence="2 3">
    <name type="scientific">Aeromicrobium fastidiosum</name>
    <dbReference type="NCBI Taxonomy" id="52699"/>
    <lineage>
        <taxon>Bacteria</taxon>
        <taxon>Bacillati</taxon>
        <taxon>Actinomycetota</taxon>
        <taxon>Actinomycetes</taxon>
        <taxon>Propionibacteriales</taxon>
        <taxon>Nocardioidaceae</taxon>
        <taxon>Aeromicrobium</taxon>
    </lineage>
</organism>
<keyword evidence="1" id="KW-0472">Membrane</keyword>